<keyword evidence="1" id="KW-0812">Transmembrane</keyword>
<sequence length="73" mass="8107">MKETDDSLLNAVSVAMMINILFPVIVFIVLEFFDYKNTANNIIAACTLGLLISAISTIFLAFTRFLKGEESKD</sequence>
<proteinExistence type="predicted"/>
<evidence type="ECO:0000256" key="1">
    <source>
        <dbReference type="SAM" id="Phobius"/>
    </source>
</evidence>
<keyword evidence="1" id="KW-1133">Transmembrane helix</keyword>
<feature type="transmembrane region" description="Helical" evidence="1">
    <location>
        <begin position="7"/>
        <end position="30"/>
    </location>
</feature>
<accession>A0A3Y9C3N6</accession>
<reference evidence="2" key="1">
    <citation type="submission" date="2018-08" db="EMBL/GenBank/DDBJ databases">
        <authorList>
            <person name="Ashton P.M."/>
            <person name="Dallman T."/>
            <person name="Nair S."/>
            <person name="De Pinna E."/>
            <person name="Peters T."/>
            <person name="Grant K."/>
        </authorList>
    </citation>
    <scope>NUCLEOTIDE SEQUENCE [LARGE SCALE GENOMIC DNA]</scope>
    <source>
        <strain evidence="2">43913</strain>
    </source>
</reference>
<dbReference type="Proteomes" id="UP000839644">
    <property type="component" value="Unassembled WGS sequence"/>
</dbReference>
<protein>
    <submittedName>
        <fullName evidence="2">Uncharacterized protein</fullName>
    </submittedName>
</protein>
<feature type="transmembrane region" description="Helical" evidence="1">
    <location>
        <begin position="42"/>
        <end position="62"/>
    </location>
</feature>
<dbReference type="AlphaFoldDB" id="A0A3Y9C3N6"/>
<comment type="caution">
    <text evidence="2">The sequence shown here is derived from an EMBL/GenBank/DDBJ whole genome shotgun (WGS) entry which is preliminary data.</text>
</comment>
<gene>
    <name evidence="2" type="ORF">AU894_20455</name>
</gene>
<dbReference type="EMBL" id="AAAFYZ010000063">
    <property type="protein sequence ID" value="EAB8478538.1"/>
    <property type="molecule type" value="Genomic_DNA"/>
</dbReference>
<organism evidence="2">
    <name type="scientific">Salmonella enterica subsp. enterica serovar Java</name>
    <dbReference type="NCBI Taxonomy" id="224729"/>
    <lineage>
        <taxon>Bacteria</taxon>
        <taxon>Pseudomonadati</taxon>
        <taxon>Pseudomonadota</taxon>
        <taxon>Gammaproteobacteria</taxon>
        <taxon>Enterobacterales</taxon>
        <taxon>Enterobacteriaceae</taxon>
        <taxon>Salmonella</taxon>
    </lineage>
</organism>
<name>A0A3Y9C3N6_SALEB</name>
<keyword evidence="1" id="KW-0472">Membrane</keyword>
<evidence type="ECO:0000313" key="2">
    <source>
        <dbReference type="EMBL" id="EAB8478538.1"/>
    </source>
</evidence>